<evidence type="ECO:0000313" key="3">
    <source>
        <dbReference type="Proteomes" id="UP001306508"/>
    </source>
</evidence>
<sequence length="233" mass="26428">MSQILEARTPTGSPKKSPFKPVYPRNSSPIAGKYNFIKRSPLNFSTRCVAIDEDARRKSVFMSNVRNDSISILSGSTSVQNVNINANKSRSSSPIRSNSGSPLKNLVNSLNGYERSSPLRRNKSVYFSPMDQSNENSDNNSVLDNIPFPFYEESQSDREAVLEQYFTKKTTTETLIDQENVSPNDNVTKINRKKSLNHDVNRSVFNELTSKEYEGSITDPKTEKIIYLHYIKR</sequence>
<evidence type="ECO:0000313" key="2">
    <source>
        <dbReference type="EMBL" id="KAK5781317.1"/>
    </source>
</evidence>
<feature type="compositionally biased region" description="Low complexity" evidence="1">
    <location>
        <begin position="89"/>
        <end position="102"/>
    </location>
</feature>
<dbReference type="EMBL" id="JAWIZZ010000036">
    <property type="protein sequence ID" value="KAK5781317.1"/>
    <property type="molecule type" value="Genomic_DNA"/>
</dbReference>
<keyword evidence="3" id="KW-1185">Reference proteome</keyword>
<dbReference type="Proteomes" id="UP001306508">
    <property type="component" value="Unassembled WGS sequence"/>
</dbReference>
<proteinExistence type="predicted"/>
<reference evidence="3" key="1">
    <citation type="submission" date="2023-07" db="EMBL/GenBank/DDBJ databases">
        <title>A draft genome of Kazachstania heterogenica Y-27499.</title>
        <authorList>
            <person name="Donic C."/>
            <person name="Kralova J.S."/>
            <person name="Fidel L."/>
            <person name="Ben-Dor S."/>
            <person name="Jung S."/>
        </authorList>
    </citation>
    <scope>NUCLEOTIDE SEQUENCE [LARGE SCALE GENOMIC DNA]</scope>
    <source>
        <strain evidence="3">Y27499</strain>
    </source>
</reference>
<name>A0AAN7WQ74_9SACH</name>
<evidence type="ECO:0000256" key="1">
    <source>
        <dbReference type="SAM" id="MobiDB-lite"/>
    </source>
</evidence>
<feature type="region of interest" description="Disordered" evidence="1">
    <location>
        <begin position="85"/>
        <end position="115"/>
    </location>
</feature>
<accession>A0AAN7WQ74</accession>
<gene>
    <name evidence="2" type="ORF">RI543_001157</name>
</gene>
<protein>
    <submittedName>
        <fullName evidence="2">Uncharacterized protein</fullName>
    </submittedName>
</protein>
<dbReference type="AlphaFoldDB" id="A0AAN7WQ74"/>
<comment type="caution">
    <text evidence="2">The sequence shown here is derived from an EMBL/GenBank/DDBJ whole genome shotgun (WGS) entry which is preliminary data.</text>
</comment>
<organism evidence="2 3">
    <name type="scientific">Arxiozyma heterogenica</name>
    <dbReference type="NCBI Taxonomy" id="278026"/>
    <lineage>
        <taxon>Eukaryota</taxon>
        <taxon>Fungi</taxon>
        <taxon>Dikarya</taxon>
        <taxon>Ascomycota</taxon>
        <taxon>Saccharomycotina</taxon>
        <taxon>Saccharomycetes</taxon>
        <taxon>Saccharomycetales</taxon>
        <taxon>Saccharomycetaceae</taxon>
        <taxon>Arxiozyma</taxon>
    </lineage>
</organism>
<feature type="region of interest" description="Disordered" evidence="1">
    <location>
        <begin position="1"/>
        <end position="24"/>
    </location>
</feature>